<sequence length="271" mass="28929">MALVLGVSNVAVASPGTGEEVDITPNSGSGEELDITLKISDTWGNGWCIDLGFPNPSAHPELFKDGEVAPRKLTHVAKPQEVWGASEEIPFAGQQRDAAINLLKRLKKAYDAGDYEDARAYNVALQLVLTSSMNKAESGLTFLKPNVMDKVKSYLLEHGGYRLTQNERGQDIVKPVEGASIPKAADSEYITVIAPSNYDITKGATNSTQRIVPIDQPGLDDEPKKPESSEVPVPEETTSATERPAPRKPVIGTSAAFADGAKQVVAGATCE</sequence>
<dbReference type="RefSeq" id="WP_337890852.1">
    <property type="nucleotide sequence ID" value="NZ_JBAHVI010000009.1"/>
</dbReference>
<keyword evidence="3" id="KW-1185">Reference proteome</keyword>
<dbReference type="Proteomes" id="UP001359781">
    <property type="component" value="Unassembled WGS sequence"/>
</dbReference>
<protein>
    <recommendedName>
        <fullName evidence="4">Secreted protein</fullName>
    </recommendedName>
</protein>
<name>A0ABU8NZQ2_9CORY</name>
<accession>A0ABU8NZQ2</accession>
<proteinExistence type="predicted"/>
<comment type="caution">
    <text evidence="2">The sequence shown here is derived from an EMBL/GenBank/DDBJ whole genome shotgun (WGS) entry which is preliminary data.</text>
</comment>
<evidence type="ECO:0000313" key="3">
    <source>
        <dbReference type="Proteomes" id="UP001359781"/>
    </source>
</evidence>
<organism evidence="2 3">
    <name type="scientific">Corynebacterium mastitidis</name>
    <dbReference type="NCBI Taxonomy" id="161890"/>
    <lineage>
        <taxon>Bacteria</taxon>
        <taxon>Bacillati</taxon>
        <taxon>Actinomycetota</taxon>
        <taxon>Actinomycetes</taxon>
        <taxon>Mycobacteriales</taxon>
        <taxon>Corynebacteriaceae</taxon>
        <taxon>Corynebacterium</taxon>
    </lineage>
</organism>
<evidence type="ECO:0000313" key="2">
    <source>
        <dbReference type="EMBL" id="MEJ4100500.1"/>
    </source>
</evidence>
<evidence type="ECO:0000256" key="1">
    <source>
        <dbReference type="SAM" id="MobiDB-lite"/>
    </source>
</evidence>
<reference evidence="2 3" key="1">
    <citation type="submission" date="2024-02" db="EMBL/GenBank/DDBJ databases">
        <title>Whole genome sequencing and characterization of Corynebacterium isolated from the ocular surface of dry eye disease sufferers.</title>
        <authorList>
            <person name="Naqvi M."/>
        </authorList>
    </citation>
    <scope>NUCLEOTIDE SEQUENCE [LARGE SCALE GENOMIC DNA]</scope>
    <source>
        <strain evidence="2 3">PCRF</strain>
    </source>
</reference>
<gene>
    <name evidence="2" type="ORF">V5S96_09045</name>
</gene>
<feature type="region of interest" description="Disordered" evidence="1">
    <location>
        <begin position="208"/>
        <end position="254"/>
    </location>
</feature>
<dbReference type="EMBL" id="JBAHVJ010000009">
    <property type="protein sequence ID" value="MEJ4100500.1"/>
    <property type="molecule type" value="Genomic_DNA"/>
</dbReference>
<evidence type="ECO:0008006" key="4">
    <source>
        <dbReference type="Google" id="ProtNLM"/>
    </source>
</evidence>